<evidence type="ECO:0000256" key="3">
    <source>
        <dbReference type="ARBA" id="ARBA00022723"/>
    </source>
</evidence>
<dbReference type="Pfam" id="PF00293">
    <property type="entry name" value="NUDIX"/>
    <property type="match status" value="1"/>
</dbReference>
<comment type="cofactor">
    <cofactor evidence="1">
        <name>Mn(2+)</name>
        <dbReference type="ChEBI" id="CHEBI:29035"/>
    </cofactor>
</comment>
<name>A0A1M5UKK9_9BACI</name>
<dbReference type="Gene3D" id="3.90.79.10">
    <property type="entry name" value="Nucleoside Triphosphate Pyrophosphohydrolase"/>
    <property type="match status" value="1"/>
</dbReference>
<feature type="domain" description="Nudix hydrolase" evidence="7">
    <location>
        <begin position="23"/>
        <end position="154"/>
    </location>
</feature>
<dbReference type="AlphaFoldDB" id="A0A1M5UKK9"/>
<dbReference type="InterPro" id="IPR000086">
    <property type="entry name" value="NUDIX_hydrolase_dom"/>
</dbReference>
<comment type="cofactor">
    <cofactor evidence="2">
        <name>Mg(2+)</name>
        <dbReference type="ChEBI" id="CHEBI:18420"/>
    </cofactor>
</comment>
<proteinExistence type="predicted"/>
<protein>
    <submittedName>
        <fullName evidence="8">NUDIX domain-containing protein</fullName>
    </submittedName>
</protein>
<dbReference type="InterPro" id="IPR045121">
    <property type="entry name" value="CoAse"/>
</dbReference>
<gene>
    <name evidence="8" type="ORF">SAMN05421807_11019</name>
</gene>
<keyword evidence="3" id="KW-0479">Metal-binding</keyword>
<accession>A0A1M5UKK9</accession>
<evidence type="ECO:0000256" key="2">
    <source>
        <dbReference type="ARBA" id="ARBA00001946"/>
    </source>
</evidence>
<evidence type="ECO:0000313" key="8">
    <source>
        <dbReference type="EMBL" id="SHH63450.1"/>
    </source>
</evidence>
<reference evidence="9" key="1">
    <citation type="submission" date="2016-11" db="EMBL/GenBank/DDBJ databases">
        <authorList>
            <person name="Varghese N."/>
            <person name="Submissions S."/>
        </authorList>
    </citation>
    <scope>NUCLEOTIDE SEQUENCE [LARGE SCALE GENOMIC DNA]</scope>
    <source>
        <strain evidence="9">CGMCC 1.6496</strain>
    </source>
</reference>
<keyword evidence="6" id="KW-0464">Manganese</keyword>
<evidence type="ECO:0000313" key="9">
    <source>
        <dbReference type="Proteomes" id="UP000184079"/>
    </source>
</evidence>
<keyword evidence="5" id="KW-0460">Magnesium</keyword>
<evidence type="ECO:0000256" key="1">
    <source>
        <dbReference type="ARBA" id="ARBA00001936"/>
    </source>
</evidence>
<organism evidence="8 9">
    <name type="scientific">Virgibacillus chiguensis</name>
    <dbReference type="NCBI Taxonomy" id="411959"/>
    <lineage>
        <taxon>Bacteria</taxon>
        <taxon>Bacillati</taxon>
        <taxon>Bacillota</taxon>
        <taxon>Bacilli</taxon>
        <taxon>Bacillales</taxon>
        <taxon>Bacillaceae</taxon>
        <taxon>Virgibacillus</taxon>
    </lineage>
</organism>
<dbReference type="InterPro" id="IPR015797">
    <property type="entry name" value="NUDIX_hydrolase-like_dom_sf"/>
</dbReference>
<dbReference type="PANTHER" id="PTHR12992">
    <property type="entry name" value="NUDIX HYDROLASE"/>
    <property type="match status" value="1"/>
</dbReference>
<dbReference type="PANTHER" id="PTHR12992:SF11">
    <property type="entry name" value="MITOCHONDRIAL COENZYME A DIPHOSPHATASE NUDT8"/>
    <property type="match status" value="1"/>
</dbReference>
<dbReference type="GO" id="GO:0046872">
    <property type="term" value="F:metal ion binding"/>
    <property type="evidence" value="ECO:0007669"/>
    <property type="project" value="UniProtKB-KW"/>
</dbReference>
<dbReference type="Proteomes" id="UP000184079">
    <property type="component" value="Unassembled WGS sequence"/>
</dbReference>
<evidence type="ECO:0000259" key="7">
    <source>
        <dbReference type="PROSITE" id="PS51462"/>
    </source>
</evidence>
<keyword evidence="4" id="KW-0378">Hydrolase</keyword>
<dbReference type="EMBL" id="FQXD01000010">
    <property type="protein sequence ID" value="SHH63450.1"/>
    <property type="molecule type" value="Genomic_DNA"/>
</dbReference>
<evidence type="ECO:0000256" key="5">
    <source>
        <dbReference type="ARBA" id="ARBA00022842"/>
    </source>
</evidence>
<dbReference type="GO" id="GO:0010945">
    <property type="term" value="F:coenzyme A diphosphatase activity"/>
    <property type="evidence" value="ECO:0007669"/>
    <property type="project" value="InterPro"/>
</dbReference>
<dbReference type="CDD" id="cd03426">
    <property type="entry name" value="NUDIX_CoAse_Nudt7"/>
    <property type="match status" value="1"/>
</dbReference>
<evidence type="ECO:0000256" key="4">
    <source>
        <dbReference type="ARBA" id="ARBA00022801"/>
    </source>
</evidence>
<dbReference type="RefSeq" id="WP_073009527.1">
    <property type="nucleotide sequence ID" value="NZ_FQXD01000010.1"/>
</dbReference>
<sequence length="207" mass="24037">MNTAEVIERLQHRKPTILGREHFREYAVLIPLIEVNNETHLLFEVRSKHMRSQPGDVCFPGGRVEPSDKDELHCALRETSEELGIEQTQIRNVIPLDYIVSDFGRIVFPFTGTVENTENIHPNPGEVEELFSVPLRFFLDTKPKAYQVSFKVIPEENFPYHDIQGGRDYNWSTPKMEELFYYYEDRVVWGLTAKIIAHFVALLQDGS</sequence>
<dbReference type="OrthoDB" id="9802805at2"/>
<dbReference type="SUPFAM" id="SSF55811">
    <property type="entry name" value="Nudix"/>
    <property type="match status" value="1"/>
</dbReference>
<evidence type="ECO:0000256" key="6">
    <source>
        <dbReference type="ARBA" id="ARBA00023211"/>
    </source>
</evidence>
<dbReference type="PROSITE" id="PS51462">
    <property type="entry name" value="NUDIX"/>
    <property type="match status" value="1"/>
</dbReference>
<keyword evidence="9" id="KW-1185">Reference proteome</keyword>